<sequence>MNILSLATIFKNVPHFYIPVRIDNRGRIYCMADYLNYQGIELAKSLLLFSKGDRILKCDNESINFLKIFGANCYGNGIDKKSYNSRINWVNDNLSDILDFRNGKLIKEAESKLLFIAFCFEFNNYYNSLNSNETSYISYFPIQLDATCNGYQHLSLLIGDESLASHLNLISGDSDSIPQDFYSFIALKLIDYLNFRLSDENKKKEVYIRDKKDLDNEEYLNIEKNIQSCERLLKLNINRSLVKSPIMVKPYNASLFRMIEYIKESFDKITKEFNNENRKFDIIQKSLNSKDKLFFVNKHDNNFILTNHDFIIFMTTLEKAVYNEFPKLKELNEYLNKIAGICTYLNIPITWTLPTGLNVKQYYEDSEAIRLRPFKYKKNTFNIKVKKKNVINKSKQIRSLMPNLIHSLDAASLSLIVNMFYMDCIKDDKVFNFFGIHDCFAVTAKNITKLINIIKLIYIKIYTDDNYLKRFDQGIIASIKSQFGNDSFDDKNKTIKVNEDVLDYPDVNKIIEGRIKTCEINKSSYIIN</sequence>
<evidence type="ECO:0000256" key="2">
    <source>
        <dbReference type="ARBA" id="ARBA00012418"/>
    </source>
</evidence>
<dbReference type="RefSeq" id="YP_010044373.1">
    <property type="nucleotide sequence ID" value="NC_054271.1"/>
</dbReference>
<dbReference type="PANTHER" id="PTHR10102">
    <property type="entry name" value="DNA-DIRECTED RNA POLYMERASE, MITOCHONDRIAL"/>
    <property type="match status" value="1"/>
</dbReference>
<dbReference type="GO" id="GO:0003899">
    <property type="term" value="F:DNA-directed RNA polymerase activity"/>
    <property type="evidence" value="ECO:0007669"/>
    <property type="project" value="UniProtKB-EC"/>
</dbReference>
<geneLocation type="mitochondrion" evidence="9"/>
<evidence type="ECO:0000313" key="9">
    <source>
        <dbReference type="EMBL" id="QPF23614.1"/>
    </source>
</evidence>
<dbReference type="Gene3D" id="1.10.287.280">
    <property type="match status" value="1"/>
</dbReference>
<keyword evidence="3" id="KW-0240">DNA-directed RNA polymerase</keyword>
<dbReference type="InterPro" id="IPR043502">
    <property type="entry name" value="DNA/RNA_pol_sf"/>
</dbReference>
<proteinExistence type="inferred from homology"/>
<evidence type="ECO:0000256" key="6">
    <source>
        <dbReference type="ARBA" id="ARBA00023163"/>
    </source>
</evidence>
<comment type="catalytic activity">
    <reaction evidence="7">
        <text>RNA(n) + a ribonucleoside 5'-triphosphate = RNA(n+1) + diphosphate</text>
        <dbReference type="Rhea" id="RHEA:21248"/>
        <dbReference type="Rhea" id="RHEA-COMP:14527"/>
        <dbReference type="Rhea" id="RHEA-COMP:17342"/>
        <dbReference type="ChEBI" id="CHEBI:33019"/>
        <dbReference type="ChEBI" id="CHEBI:61557"/>
        <dbReference type="ChEBI" id="CHEBI:140395"/>
        <dbReference type="EC" id="2.7.7.6"/>
    </reaction>
</comment>
<reference evidence="9" key="1">
    <citation type="journal article" name="Sci. Rep.">
        <title>Comparative mitochondrial genome analysis reveals intron dynamics and gene rearrangements in two Trametes species.</title>
        <authorList>
            <person name="Chen C."/>
            <person name="Li Q."/>
            <person name="Fu R."/>
            <person name="Wang J."/>
            <person name="Deng G."/>
            <person name="Chen X."/>
            <person name="Lu D."/>
        </authorList>
    </citation>
    <scope>NUCLEOTIDE SEQUENCE</scope>
</reference>
<dbReference type="EMBL" id="MT479165">
    <property type="protein sequence ID" value="QPF23614.1"/>
    <property type="molecule type" value="Genomic_DNA"/>
</dbReference>
<dbReference type="GO" id="GO:0001018">
    <property type="term" value="F:mitochondrial promoter sequence-specific DNA binding"/>
    <property type="evidence" value="ECO:0007669"/>
    <property type="project" value="TreeGrafter"/>
</dbReference>
<dbReference type="EC" id="2.7.7.6" evidence="2"/>
<organism evidence="9">
    <name type="scientific">Trametes versicolor</name>
    <name type="common">White-rot fungus</name>
    <name type="synonym">Coriolus versicolor</name>
    <dbReference type="NCBI Taxonomy" id="5325"/>
    <lineage>
        <taxon>Eukaryota</taxon>
        <taxon>Fungi</taxon>
        <taxon>Dikarya</taxon>
        <taxon>Basidiomycota</taxon>
        <taxon>Agaricomycotina</taxon>
        <taxon>Agaricomycetes</taxon>
        <taxon>Polyporales</taxon>
        <taxon>Polyporaceae</taxon>
        <taxon>Trametes</taxon>
    </lineage>
</organism>
<evidence type="ECO:0000256" key="4">
    <source>
        <dbReference type="ARBA" id="ARBA00022679"/>
    </source>
</evidence>
<evidence type="ECO:0000256" key="1">
    <source>
        <dbReference type="ARBA" id="ARBA00009493"/>
    </source>
</evidence>
<keyword evidence="6" id="KW-0804">Transcription</keyword>
<keyword evidence="5" id="KW-0548">Nucleotidyltransferase</keyword>
<dbReference type="GO" id="GO:0034245">
    <property type="term" value="C:mitochondrial DNA-directed RNA polymerase complex"/>
    <property type="evidence" value="ECO:0007669"/>
    <property type="project" value="TreeGrafter"/>
</dbReference>
<feature type="domain" description="DNA-directed RNA polymerase C-terminal" evidence="8">
    <location>
        <begin position="59"/>
        <end position="496"/>
    </location>
</feature>
<dbReference type="AlphaFoldDB" id="A0A7S8WV37"/>
<dbReference type="InterPro" id="IPR046950">
    <property type="entry name" value="DNA-dir_Rpol_C_phage-type"/>
</dbReference>
<evidence type="ECO:0000256" key="3">
    <source>
        <dbReference type="ARBA" id="ARBA00022478"/>
    </source>
</evidence>
<keyword evidence="9" id="KW-0496">Mitochondrion</keyword>
<gene>
    <name evidence="9" type="primary">orf528</name>
</gene>
<keyword evidence="4" id="KW-0808">Transferase</keyword>
<dbReference type="PANTHER" id="PTHR10102:SF0">
    <property type="entry name" value="DNA-DIRECTED RNA POLYMERASE, MITOCHONDRIAL"/>
    <property type="match status" value="1"/>
</dbReference>
<evidence type="ECO:0000256" key="5">
    <source>
        <dbReference type="ARBA" id="ARBA00022695"/>
    </source>
</evidence>
<dbReference type="Gene3D" id="1.10.150.20">
    <property type="entry name" value="5' to 3' exonuclease, C-terminal subdomain"/>
    <property type="match status" value="1"/>
</dbReference>
<protein>
    <recommendedName>
        <fullName evidence="2">DNA-directed RNA polymerase</fullName>
        <ecNumber evidence="2">2.7.7.6</ecNumber>
    </recommendedName>
</protein>
<dbReference type="Pfam" id="PF00940">
    <property type="entry name" value="RNA_pol"/>
    <property type="match status" value="1"/>
</dbReference>
<comment type="similarity">
    <text evidence="1">Belongs to the phage and mitochondrial RNA polymerase family.</text>
</comment>
<name>A0A7S8WV37_TRAVE</name>
<dbReference type="SUPFAM" id="SSF56672">
    <property type="entry name" value="DNA/RNA polymerases"/>
    <property type="match status" value="1"/>
</dbReference>
<accession>A0A7S8WV37</accession>
<evidence type="ECO:0000259" key="8">
    <source>
        <dbReference type="Pfam" id="PF00940"/>
    </source>
</evidence>
<dbReference type="GeneID" id="63652965"/>
<dbReference type="GO" id="GO:0006390">
    <property type="term" value="P:mitochondrial transcription"/>
    <property type="evidence" value="ECO:0007669"/>
    <property type="project" value="TreeGrafter"/>
</dbReference>
<dbReference type="PROSITE" id="PS00900">
    <property type="entry name" value="RNA_POL_PHAGE_1"/>
    <property type="match status" value="1"/>
</dbReference>
<dbReference type="InterPro" id="IPR002092">
    <property type="entry name" value="DNA-dir_Rpol_phage-type"/>
</dbReference>
<evidence type="ECO:0000256" key="7">
    <source>
        <dbReference type="ARBA" id="ARBA00048552"/>
    </source>
</evidence>